<proteinExistence type="predicted"/>
<gene>
    <name evidence="1" type="ORF">Pla144_46200</name>
</gene>
<dbReference type="Proteomes" id="UP000318437">
    <property type="component" value="Unassembled WGS sequence"/>
</dbReference>
<dbReference type="GO" id="GO:0000272">
    <property type="term" value="P:polysaccharide catabolic process"/>
    <property type="evidence" value="ECO:0007669"/>
    <property type="project" value="InterPro"/>
</dbReference>
<protein>
    <submittedName>
        <fullName evidence="1">Uncharacterized protein</fullName>
    </submittedName>
</protein>
<dbReference type="InterPro" id="IPR018247">
    <property type="entry name" value="EF_Hand_1_Ca_BS"/>
</dbReference>
<dbReference type="EMBL" id="SJPS01000010">
    <property type="protein sequence ID" value="TWU21399.1"/>
    <property type="molecule type" value="Genomic_DNA"/>
</dbReference>
<evidence type="ECO:0000313" key="1">
    <source>
        <dbReference type="EMBL" id="TWU21399.1"/>
    </source>
</evidence>
<organism evidence="1 2">
    <name type="scientific">Bythopirellula polymerisocia</name>
    <dbReference type="NCBI Taxonomy" id="2528003"/>
    <lineage>
        <taxon>Bacteria</taxon>
        <taxon>Pseudomonadati</taxon>
        <taxon>Planctomycetota</taxon>
        <taxon>Planctomycetia</taxon>
        <taxon>Pirellulales</taxon>
        <taxon>Lacipirellulaceae</taxon>
        <taxon>Bythopirellula</taxon>
    </lineage>
</organism>
<dbReference type="InterPro" id="IPR008928">
    <property type="entry name" value="6-hairpin_glycosidase_sf"/>
</dbReference>
<dbReference type="SUPFAM" id="SSF48208">
    <property type="entry name" value="Six-hairpin glycosidases"/>
    <property type="match status" value="1"/>
</dbReference>
<dbReference type="RefSeq" id="WP_146452859.1">
    <property type="nucleotide sequence ID" value="NZ_SJPS01000010.1"/>
</dbReference>
<name>A0A5C6CF15_9BACT</name>
<dbReference type="Gene3D" id="1.10.1330.10">
    <property type="entry name" value="Dockerin domain"/>
    <property type="match status" value="1"/>
</dbReference>
<sequence length="1454" mass="158730">MSMRLGRRLKFENLESRIALSANGLFNCVDPLASPADGNVLLYIDDFGVNGGPADNTFVAKLTGITIQAGKTYTIVGAAGNANDQPLGDQSLQAFSTPDGTVGNRNFIGQNFSDSGHWNSPSPGEWVDNSFEFQADSFSALIGEQIIILVSNYGGGDPGAIYWDNFRVLEDGNQVFFDSLEVSLAPGSEGDVTDAGWDLGNSTVANSGLLYPNSEAPPTNDFGVTVTANAVEITNPKQRLSFVKDFQGQYRLSTFVWDNGHWQSLFDAQQPILRGPTFDLNPTSVNVLTNTATDLAVELSGTHPTQGHPFTLLVEGTNDSNLLHFRFTLDLQSPLTISGPEPSAMLWMNRPGVDVQVNQGPSNIYTGTDDVNWGNSFPAAYLWDEGVEAAVFFDMSDMQWMGQSNLRRFKDVRVQSYSAGGQTGIGLRAISNGGSTIPAGEMVVDFYLHAAARPDQPTRLEGLDTMVDSFAPLHPSTAAFPSNRLAPYSTDWTTFAAGVDSNLQLKGIVWDDVTNLENRNFIAQNFSDSGSWNTAPTGGWTNNSISFNSNNFPERVGEELLILISNYDGGDPGRVYWDNFRVIESGSQVFVDSLETGLAPGTEGEVTDAGWNLGSASLANSGLLVPNSPGNLFNLVTPLAAPASQNTLVYLDDDAFMLRSTGITIRAGTTYTITAATGRANGSLPGDQSIQAWSASALWQDGPLFEENIIDALHVSTDTAVGSSLDPFHNRDSVLEAWDFSTVNNYLAPWIAYDRLHQDSSRHDFVVEKANALPMFFDPIAGIMRHGTRMPAHVGPFEMSWQNFMFHLETLNSSRMLAPDDFNPAIAGKFLMAMDGLIEYAHNTNYNFPQWFDPVAKLPSSQQDVPALGIVNEPWQIGTFTYLMTQAYELTGDATYLNEATVALDSFFTSLSYTISNSVYTTTYDDVVDFPVTEIFGNAWGIAAATSLHQLTGNAKYELYADNFLNSLVRMTYWYESDLLSDSKDLELRTAGLFRNHAGVTTGSPWENSEATLPLTVLLKHESQPNELVLKILNLQRINSFSFYPAVQSDNALAYPTLLNHAADYLPIEDYYTFEFGGQNGVSGRRIYMTGGALWNYLLYEAYAKSDDQEILIVSLDVIEGVEKAISSTEREFIAYNPMEVSKTFGLQMDHLAAGEYILSFEDSLGVVTQQPYSASTLASGISMSLASGESMRVKLKHIDASALNLSIDAGQNARNSISHAYQLLQDEAIKQGISPSLLQLKQTYKDALLDYDNLSYDSAKQQANEIIAALVQPQNADFDTDGDVDGRDFLQWQRGFGAVSGANVSDGDANNDAAVNGLDLILWQEAYGSQSAPLNVQIEPRHQMSNDITSPILIFSDTKSMFGITTGVNVAQRLYVNKIPVEETKDFSQSNPLSVGVLDYVFSIPVRDWTSYTGEGLESQSTYSSAPHNDKESNTSFDAVFSGLGKNAIAPFE</sequence>
<keyword evidence="2" id="KW-1185">Reference proteome</keyword>
<comment type="caution">
    <text evidence="1">The sequence shown here is derived from an EMBL/GenBank/DDBJ whole genome shotgun (WGS) entry which is preliminary data.</text>
</comment>
<dbReference type="OrthoDB" id="7520791at2"/>
<dbReference type="PROSITE" id="PS00018">
    <property type="entry name" value="EF_HAND_1"/>
    <property type="match status" value="1"/>
</dbReference>
<accession>A0A5C6CF15</accession>
<evidence type="ECO:0000313" key="2">
    <source>
        <dbReference type="Proteomes" id="UP000318437"/>
    </source>
</evidence>
<reference evidence="1 2" key="1">
    <citation type="submission" date="2019-02" db="EMBL/GenBank/DDBJ databases">
        <title>Deep-cultivation of Planctomycetes and their phenomic and genomic characterization uncovers novel biology.</title>
        <authorList>
            <person name="Wiegand S."/>
            <person name="Jogler M."/>
            <person name="Boedeker C."/>
            <person name="Pinto D."/>
            <person name="Vollmers J."/>
            <person name="Rivas-Marin E."/>
            <person name="Kohn T."/>
            <person name="Peeters S.H."/>
            <person name="Heuer A."/>
            <person name="Rast P."/>
            <person name="Oberbeckmann S."/>
            <person name="Bunk B."/>
            <person name="Jeske O."/>
            <person name="Meyerdierks A."/>
            <person name="Storesund J.E."/>
            <person name="Kallscheuer N."/>
            <person name="Luecker S."/>
            <person name="Lage O.M."/>
            <person name="Pohl T."/>
            <person name="Merkel B.J."/>
            <person name="Hornburger P."/>
            <person name="Mueller R.-W."/>
            <person name="Bruemmer F."/>
            <person name="Labrenz M."/>
            <person name="Spormann A.M."/>
            <person name="Op Den Camp H."/>
            <person name="Overmann J."/>
            <person name="Amann R."/>
            <person name="Jetten M.S.M."/>
            <person name="Mascher T."/>
            <person name="Medema M.H."/>
            <person name="Devos D.P."/>
            <person name="Kaster A.-K."/>
            <person name="Ovreas L."/>
            <person name="Rohde M."/>
            <person name="Galperin M.Y."/>
            <person name="Jogler C."/>
        </authorList>
    </citation>
    <scope>NUCLEOTIDE SEQUENCE [LARGE SCALE GENOMIC DNA]</scope>
    <source>
        <strain evidence="1 2">Pla144</strain>
    </source>
</reference>
<dbReference type="InterPro" id="IPR036439">
    <property type="entry name" value="Dockerin_dom_sf"/>
</dbReference>